<dbReference type="AlphaFoldDB" id="A0AA36N8Y7"/>
<evidence type="ECO:0000313" key="2">
    <source>
        <dbReference type="Proteomes" id="UP001178507"/>
    </source>
</evidence>
<dbReference type="EMBL" id="CAUJNA010002946">
    <property type="protein sequence ID" value="CAJ1394761.1"/>
    <property type="molecule type" value="Genomic_DNA"/>
</dbReference>
<name>A0AA36N8Y7_9DINO</name>
<accession>A0AA36N8Y7</accession>
<dbReference type="Proteomes" id="UP001178507">
    <property type="component" value="Unassembled WGS sequence"/>
</dbReference>
<proteinExistence type="predicted"/>
<sequence length="239" mass="26471">MDEVRSQHPIIFARKFDGSTGIDVAALQRSTNQLVPAPGDWSPVLAALGLASNAGGSQLLSSQSVFDAAPADFRLTAARAFTLSMGFATRQARAQGTLRLIERYAMSKDYAIFPRWIRVGTGWDPGSLQFRGQCSAVSREASQGLRAVFYWEPREDPREMQIRWRSPDGSVRKTQEVLPAWQLLSVVEAPGVQVAGWWSVEVVIEASSGEDTVLSRRFYVYETKIELAVIQELFSVMPS</sequence>
<organism evidence="1 2">
    <name type="scientific">Effrenium voratum</name>
    <dbReference type="NCBI Taxonomy" id="2562239"/>
    <lineage>
        <taxon>Eukaryota</taxon>
        <taxon>Sar</taxon>
        <taxon>Alveolata</taxon>
        <taxon>Dinophyceae</taxon>
        <taxon>Suessiales</taxon>
        <taxon>Symbiodiniaceae</taxon>
        <taxon>Effrenium</taxon>
    </lineage>
</organism>
<reference evidence="1" key="1">
    <citation type="submission" date="2023-08" db="EMBL/GenBank/DDBJ databases">
        <authorList>
            <person name="Chen Y."/>
            <person name="Shah S."/>
            <person name="Dougan E. K."/>
            <person name="Thang M."/>
            <person name="Chan C."/>
        </authorList>
    </citation>
    <scope>NUCLEOTIDE SEQUENCE</scope>
</reference>
<keyword evidence="2" id="KW-1185">Reference proteome</keyword>
<protein>
    <submittedName>
        <fullName evidence="1">Uncharacterized protein</fullName>
    </submittedName>
</protein>
<evidence type="ECO:0000313" key="1">
    <source>
        <dbReference type="EMBL" id="CAJ1394761.1"/>
    </source>
</evidence>
<gene>
    <name evidence="1" type="ORF">EVOR1521_LOCUS19347</name>
</gene>
<comment type="caution">
    <text evidence="1">The sequence shown here is derived from an EMBL/GenBank/DDBJ whole genome shotgun (WGS) entry which is preliminary data.</text>
</comment>